<protein>
    <submittedName>
        <fullName evidence="2">Uncharacterized protein</fullName>
    </submittedName>
</protein>
<feature type="transmembrane region" description="Helical" evidence="1">
    <location>
        <begin position="44"/>
        <end position="67"/>
    </location>
</feature>
<keyword evidence="1" id="KW-0472">Membrane</keyword>
<dbReference type="AlphaFoldDB" id="A0A506V6A9"/>
<gene>
    <name evidence="2" type="ORF">FKM52_17015</name>
</gene>
<comment type="caution">
    <text evidence="2">The sequence shown here is derived from an EMBL/GenBank/DDBJ whole genome shotgun (WGS) entry which is preliminary data.</text>
</comment>
<feature type="transmembrane region" description="Helical" evidence="1">
    <location>
        <begin position="112"/>
        <end position="138"/>
    </location>
</feature>
<keyword evidence="1" id="KW-1133">Transmembrane helix</keyword>
<keyword evidence="3" id="KW-1185">Reference proteome</keyword>
<accession>A0A506V6A9</accession>
<proteinExistence type="predicted"/>
<dbReference type="Proteomes" id="UP000319523">
    <property type="component" value="Unassembled WGS sequence"/>
</dbReference>
<keyword evidence="1" id="KW-0812">Transmembrane</keyword>
<dbReference type="EMBL" id="VHQI01000011">
    <property type="protein sequence ID" value="TPW40880.1"/>
    <property type="molecule type" value="Genomic_DNA"/>
</dbReference>
<sequence>MKKEYQNALKVGALHGLWSCVILGTLAANVYFGPAPWSWATTDSWTFIRGLGVAALSSVMVGMLAAYKDKGDFIRVMGWAAFLPLLTSLALFHAGWLIYSVIVWQWHYDYALFLYGVLWSYACIAWGLWSFIAVPFLYRNPL</sequence>
<dbReference type="RefSeq" id="WP_141177345.1">
    <property type="nucleotide sequence ID" value="NZ_JBHUFX010000007.1"/>
</dbReference>
<reference evidence="2 3" key="1">
    <citation type="submission" date="2019-06" db="EMBL/GenBank/DDBJ databases">
        <authorList>
            <person name="Yang Y."/>
        </authorList>
    </citation>
    <scope>NUCLEOTIDE SEQUENCE [LARGE SCALE GENOMIC DNA]</scope>
    <source>
        <strain evidence="2 3">BIT-26</strain>
    </source>
</reference>
<evidence type="ECO:0000313" key="3">
    <source>
        <dbReference type="Proteomes" id="UP000319523"/>
    </source>
</evidence>
<feature type="transmembrane region" description="Helical" evidence="1">
    <location>
        <begin position="79"/>
        <end position="106"/>
    </location>
</feature>
<evidence type="ECO:0000313" key="2">
    <source>
        <dbReference type="EMBL" id="TPW40880.1"/>
    </source>
</evidence>
<feature type="transmembrane region" description="Helical" evidence="1">
    <location>
        <begin position="12"/>
        <end position="32"/>
    </location>
</feature>
<name>A0A506V6A9_9GAMM</name>
<dbReference type="OrthoDB" id="9857783at2"/>
<organism evidence="2 3">
    <name type="scientific">Mixta tenebrionis</name>
    <dbReference type="NCBI Taxonomy" id="2562439"/>
    <lineage>
        <taxon>Bacteria</taxon>
        <taxon>Pseudomonadati</taxon>
        <taxon>Pseudomonadota</taxon>
        <taxon>Gammaproteobacteria</taxon>
        <taxon>Enterobacterales</taxon>
        <taxon>Erwiniaceae</taxon>
        <taxon>Mixta</taxon>
    </lineage>
</organism>
<evidence type="ECO:0000256" key="1">
    <source>
        <dbReference type="SAM" id="Phobius"/>
    </source>
</evidence>